<evidence type="ECO:0000256" key="2">
    <source>
        <dbReference type="ARBA" id="ARBA00022801"/>
    </source>
</evidence>
<feature type="chain" id="PRO_5003980915" evidence="3">
    <location>
        <begin position="27"/>
        <end position="364"/>
    </location>
</feature>
<accession>L7M0V1</accession>
<feature type="signal peptide" evidence="3">
    <location>
        <begin position="1"/>
        <end position="26"/>
    </location>
</feature>
<evidence type="ECO:0000313" key="4">
    <source>
        <dbReference type="EMBL" id="JAA57956.1"/>
    </source>
</evidence>
<evidence type="ECO:0000256" key="1">
    <source>
        <dbReference type="ARBA" id="ARBA00007527"/>
    </source>
</evidence>
<dbReference type="Pfam" id="PF03265">
    <property type="entry name" value="DNase_II"/>
    <property type="match status" value="1"/>
</dbReference>
<keyword evidence="2" id="KW-0378">Hydrolase</keyword>
<reference evidence="4" key="2">
    <citation type="journal article" date="2015" name="J. Proteomics">
        <title>Sexual differences in the sialomes of the zebra tick, Rhipicephalus pulchellus.</title>
        <authorList>
            <person name="Tan A.W."/>
            <person name="Francischetti I.M."/>
            <person name="Slovak M."/>
            <person name="Kini R.M."/>
            <person name="Ribeiro J.M."/>
        </authorList>
    </citation>
    <scope>NUCLEOTIDE SEQUENCE</scope>
    <source>
        <tissue evidence="4">Salivary gland</tissue>
    </source>
</reference>
<proteinExistence type="evidence at transcript level"/>
<dbReference type="PANTHER" id="PTHR10858:SF23">
    <property type="entry name" value="DEOXYRIBONUCLEASE II"/>
    <property type="match status" value="1"/>
</dbReference>
<keyword evidence="3" id="KW-0732">Signal</keyword>
<name>L7M0V1_RHIPC</name>
<dbReference type="GO" id="GO:0006309">
    <property type="term" value="P:apoptotic DNA fragmentation"/>
    <property type="evidence" value="ECO:0007669"/>
    <property type="project" value="TreeGrafter"/>
</dbReference>
<reference evidence="4" key="1">
    <citation type="submission" date="2012-11" db="EMBL/GenBank/DDBJ databases">
        <authorList>
            <person name="Lucero-Rivera Y.E."/>
            <person name="Tovar-Ramirez D."/>
        </authorList>
    </citation>
    <scope>NUCLEOTIDE SEQUENCE</scope>
    <source>
        <tissue evidence="4">Salivary gland</tissue>
    </source>
</reference>
<dbReference type="EMBL" id="GACK01007078">
    <property type="protein sequence ID" value="JAA57956.1"/>
    <property type="molecule type" value="mRNA"/>
</dbReference>
<dbReference type="AlphaFoldDB" id="L7M0V1"/>
<organism evidence="4">
    <name type="scientific">Rhipicephalus pulchellus</name>
    <name type="common">Yellow backed tick</name>
    <name type="synonym">Dermacentor pulchellus</name>
    <dbReference type="NCBI Taxonomy" id="72859"/>
    <lineage>
        <taxon>Eukaryota</taxon>
        <taxon>Metazoa</taxon>
        <taxon>Ecdysozoa</taxon>
        <taxon>Arthropoda</taxon>
        <taxon>Chelicerata</taxon>
        <taxon>Arachnida</taxon>
        <taxon>Acari</taxon>
        <taxon>Parasitiformes</taxon>
        <taxon>Ixodida</taxon>
        <taxon>Ixodoidea</taxon>
        <taxon>Ixodidae</taxon>
        <taxon>Rhipicephalinae</taxon>
        <taxon>Rhipicephalus</taxon>
        <taxon>Rhipicephalus</taxon>
    </lineage>
</organism>
<evidence type="ECO:0000256" key="3">
    <source>
        <dbReference type="SAM" id="SignalP"/>
    </source>
</evidence>
<dbReference type="CDD" id="cd09120">
    <property type="entry name" value="PLDc_DNaseII_1"/>
    <property type="match status" value="1"/>
</dbReference>
<sequence length="364" mass="41669">MAPILAGVPLLILTVCFSCSYGVVDARVSCKNAMNQEVDWFVLYKIPKTKPNNRNYIQPNGTEMAYYDSTYTTSKAQPWTFLPDIYSKKANPIKETLAPIYTKNRLVSFVAYNDQPPDNFNGTRGGHSKGVLIVGKEKETGVAWLQHSVPRFVEDVKNGYAYPKSGRENGQLFFCLSLSVDQVEKVAYHLHVQGANVYQKKAETWAKAFPKFWLLLQTIYIKRLKSLEIDILLTEERRRVLAIAKAPKWPRDVYTEDLGIHMKDNIVVQSWQNGAGGAQKAHCKVNYKVTDVKTLYLRTNKRDIYFPSSEDHSKWYVTKTKGYFCYSTLNRMTSQIKRGGEITCLLDFRLSGLFKKSIFEESKC</sequence>
<dbReference type="GO" id="GO:0004531">
    <property type="term" value="F:deoxyribonuclease II activity"/>
    <property type="evidence" value="ECO:0007669"/>
    <property type="project" value="InterPro"/>
</dbReference>
<dbReference type="InterPro" id="IPR004947">
    <property type="entry name" value="DNase_II"/>
</dbReference>
<comment type="similarity">
    <text evidence="1">Belongs to the DNase II family.</text>
</comment>
<protein>
    <submittedName>
        <fullName evidence="4">Putative deoxyribonuclease ii</fullName>
    </submittedName>
</protein>
<dbReference type="PANTHER" id="PTHR10858">
    <property type="entry name" value="DEOXYRIBONUCLEASE II"/>
    <property type="match status" value="1"/>
</dbReference>